<sequence length="466" mass="51646">MAQTGTFNYEFSPLNGGPSVKKSIAVPLVKYKNYNTYWFVNPNTGARHLMVNGSSDIGIIILDDRADTNVVYQDKYQGDQFNILGKTKTEFYIHPDNDHRPMRVHYNIFNAGEIYLTFAGNAVYDQPGASPGTIDHVHGFISGTLQLFREPKYEQTDKMPGCNCDPTVYAKFYDEEIGRTPSACENALLWRVFNGIQKAFNNLVPAISFREDAGGKRAPGDLIYRETGATIDVTGPLSTVDPCNPNNERRAVVSVNAATRPFTQDTYGLSFFKLPDFNNGPLNVQSYSKKIGALSDSTSRLLKANKITALQQQKIMLEGMQKLSTSMPDTKQMEMEGSVKLKVIINSLYADEAARGVTGERYRPVVRHTIPGSAFDIYVPAHRDEDGSWTPNKVYIYYGKFNVVNSGAAGGNSIKSITPVYAPTVNKITVFNLKVMVEGGNDLIAKVLANIDLKNIQQLIDNPKTK</sequence>
<keyword evidence="2" id="KW-1185">Reference proteome</keyword>
<evidence type="ECO:0000313" key="1">
    <source>
        <dbReference type="EMBL" id="GAA3988940.1"/>
    </source>
</evidence>
<protein>
    <submittedName>
        <fullName evidence="1">Uncharacterized protein</fullName>
    </submittedName>
</protein>
<dbReference type="Proteomes" id="UP001500742">
    <property type="component" value="Unassembled WGS sequence"/>
</dbReference>
<comment type="caution">
    <text evidence="1">The sequence shown here is derived from an EMBL/GenBank/DDBJ whole genome shotgun (WGS) entry which is preliminary data.</text>
</comment>
<gene>
    <name evidence="1" type="ORF">GCM10022210_47580</name>
</gene>
<accession>A0ABP7QW45</accession>
<proteinExistence type="predicted"/>
<evidence type="ECO:0000313" key="2">
    <source>
        <dbReference type="Proteomes" id="UP001500742"/>
    </source>
</evidence>
<reference evidence="2" key="1">
    <citation type="journal article" date="2019" name="Int. J. Syst. Evol. Microbiol.">
        <title>The Global Catalogue of Microorganisms (GCM) 10K type strain sequencing project: providing services to taxonomists for standard genome sequencing and annotation.</title>
        <authorList>
            <consortium name="The Broad Institute Genomics Platform"/>
            <consortium name="The Broad Institute Genome Sequencing Center for Infectious Disease"/>
            <person name="Wu L."/>
            <person name="Ma J."/>
        </authorList>
    </citation>
    <scope>NUCLEOTIDE SEQUENCE [LARGE SCALE GENOMIC DNA]</scope>
    <source>
        <strain evidence="2">JCM 16601</strain>
    </source>
</reference>
<name>A0ABP7QW45_9SPHI</name>
<organism evidence="1 2">
    <name type="scientific">Mucilaginibacter dorajii</name>
    <dbReference type="NCBI Taxonomy" id="692994"/>
    <lineage>
        <taxon>Bacteria</taxon>
        <taxon>Pseudomonadati</taxon>
        <taxon>Bacteroidota</taxon>
        <taxon>Sphingobacteriia</taxon>
        <taxon>Sphingobacteriales</taxon>
        <taxon>Sphingobacteriaceae</taxon>
        <taxon>Mucilaginibacter</taxon>
    </lineage>
</organism>
<dbReference type="EMBL" id="BAAAZC010000031">
    <property type="protein sequence ID" value="GAA3988940.1"/>
    <property type="molecule type" value="Genomic_DNA"/>
</dbReference>